<keyword evidence="3" id="KW-0808">Transferase</keyword>
<dbReference type="PANTHER" id="PTHR46463:SF73">
    <property type="entry name" value="OS03G0598700 PROTEIN"/>
    <property type="match status" value="1"/>
</dbReference>
<evidence type="ECO:0000313" key="12">
    <source>
        <dbReference type="Proteomes" id="UP001497457"/>
    </source>
</evidence>
<dbReference type="FunFam" id="3.30.40.10:FF:000588">
    <property type="entry name" value="RING/U-box superfamily protein"/>
    <property type="match status" value="1"/>
</dbReference>
<dbReference type="Proteomes" id="UP001497457">
    <property type="component" value="Chromosome 13rd"/>
</dbReference>
<sequence>MGSLMCCLRFPEDGSAAPPTCCFCLPWPFAYHGVDSGPAARHRGDTRVAPDRVRIPLAACTSAGQVDSMDTFRAPPRPLSYDDPRFSPRMVQHPIVSGHDKASPHFQKSGQLTERKNTTDIGSTCTPQKIDGSSVKHHSGGGSRIDGIQVSNSSDSEDDCPICLEEYDYENPKIALQCNHNFHLSCIYEWMERSQACPVCAKVMLFNEDE</sequence>
<evidence type="ECO:0000256" key="5">
    <source>
        <dbReference type="ARBA" id="ARBA00022771"/>
    </source>
</evidence>
<evidence type="ECO:0000256" key="4">
    <source>
        <dbReference type="ARBA" id="ARBA00022723"/>
    </source>
</evidence>
<evidence type="ECO:0000256" key="8">
    <source>
        <dbReference type="PROSITE-ProRule" id="PRU00175"/>
    </source>
</evidence>
<dbReference type="EMBL" id="OZ075123">
    <property type="protein sequence ID" value="CAL4917834.1"/>
    <property type="molecule type" value="Genomic_DNA"/>
</dbReference>
<accession>A0ABC8WZH0</accession>
<reference evidence="11 12" key="2">
    <citation type="submission" date="2024-10" db="EMBL/GenBank/DDBJ databases">
        <authorList>
            <person name="Ryan C."/>
        </authorList>
    </citation>
    <scope>NUCLEOTIDE SEQUENCE [LARGE SCALE GENOMIC DNA]</scope>
</reference>
<evidence type="ECO:0000313" key="11">
    <source>
        <dbReference type="EMBL" id="CAL4917834.1"/>
    </source>
</evidence>
<evidence type="ECO:0000256" key="7">
    <source>
        <dbReference type="ARBA" id="ARBA00022833"/>
    </source>
</evidence>
<dbReference type="GO" id="GO:0061630">
    <property type="term" value="F:ubiquitin protein ligase activity"/>
    <property type="evidence" value="ECO:0007669"/>
    <property type="project" value="UniProtKB-EC"/>
</dbReference>
<dbReference type="AlphaFoldDB" id="A0ABC8WZH0"/>
<keyword evidence="12" id="KW-1185">Reference proteome</keyword>
<dbReference type="GO" id="GO:0008270">
    <property type="term" value="F:zinc ion binding"/>
    <property type="evidence" value="ECO:0007669"/>
    <property type="project" value="UniProtKB-KW"/>
</dbReference>
<dbReference type="SMART" id="SM00184">
    <property type="entry name" value="RING"/>
    <property type="match status" value="1"/>
</dbReference>
<name>A0ABC8WZH0_9POAL</name>
<dbReference type="EC" id="2.3.2.27" evidence="2"/>
<evidence type="ECO:0000256" key="9">
    <source>
        <dbReference type="SAM" id="MobiDB-lite"/>
    </source>
</evidence>
<keyword evidence="7" id="KW-0862">Zinc</keyword>
<evidence type="ECO:0000256" key="6">
    <source>
        <dbReference type="ARBA" id="ARBA00022786"/>
    </source>
</evidence>
<evidence type="ECO:0000256" key="3">
    <source>
        <dbReference type="ARBA" id="ARBA00022679"/>
    </source>
</evidence>
<dbReference type="Pfam" id="PF13639">
    <property type="entry name" value="zf-RING_2"/>
    <property type="match status" value="1"/>
</dbReference>
<dbReference type="Gene3D" id="3.30.40.10">
    <property type="entry name" value="Zinc/RING finger domain, C3HC4 (zinc finger)"/>
    <property type="match status" value="1"/>
</dbReference>
<dbReference type="InterPro" id="IPR013083">
    <property type="entry name" value="Znf_RING/FYVE/PHD"/>
</dbReference>
<dbReference type="PROSITE" id="PS50089">
    <property type="entry name" value="ZF_RING_2"/>
    <property type="match status" value="1"/>
</dbReference>
<dbReference type="SUPFAM" id="SSF57850">
    <property type="entry name" value="RING/U-box"/>
    <property type="match status" value="1"/>
</dbReference>
<evidence type="ECO:0000259" key="10">
    <source>
        <dbReference type="PROSITE" id="PS50089"/>
    </source>
</evidence>
<keyword evidence="5 8" id="KW-0863">Zinc-finger</keyword>
<gene>
    <name evidence="11" type="ORF">URODEC1_LOCUS18810</name>
</gene>
<feature type="region of interest" description="Disordered" evidence="9">
    <location>
        <begin position="98"/>
        <end position="155"/>
    </location>
</feature>
<keyword evidence="6" id="KW-0833">Ubl conjugation pathway</keyword>
<evidence type="ECO:0000256" key="2">
    <source>
        <dbReference type="ARBA" id="ARBA00012483"/>
    </source>
</evidence>
<reference evidence="12" key="1">
    <citation type="submission" date="2024-06" db="EMBL/GenBank/DDBJ databases">
        <authorList>
            <person name="Ryan C."/>
        </authorList>
    </citation>
    <scope>NUCLEOTIDE SEQUENCE [LARGE SCALE GENOMIC DNA]</scope>
</reference>
<proteinExistence type="predicted"/>
<dbReference type="PANTHER" id="PTHR46463">
    <property type="entry name" value="ZINC FINGER, RING/FYVE/PHD-TYPE"/>
    <property type="match status" value="1"/>
</dbReference>
<keyword evidence="4" id="KW-0479">Metal-binding</keyword>
<dbReference type="InterPro" id="IPR001841">
    <property type="entry name" value="Znf_RING"/>
</dbReference>
<feature type="domain" description="RING-type" evidence="10">
    <location>
        <begin position="160"/>
        <end position="200"/>
    </location>
</feature>
<protein>
    <recommendedName>
        <fullName evidence="2">RING-type E3 ubiquitin transferase</fullName>
        <ecNumber evidence="2">2.3.2.27</ecNumber>
    </recommendedName>
</protein>
<organism evidence="11 12">
    <name type="scientific">Urochloa decumbens</name>
    <dbReference type="NCBI Taxonomy" id="240449"/>
    <lineage>
        <taxon>Eukaryota</taxon>
        <taxon>Viridiplantae</taxon>
        <taxon>Streptophyta</taxon>
        <taxon>Embryophyta</taxon>
        <taxon>Tracheophyta</taxon>
        <taxon>Spermatophyta</taxon>
        <taxon>Magnoliopsida</taxon>
        <taxon>Liliopsida</taxon>
        <taxon>Poales</taxon>
        <taxon>Poaceae</taxon>
        <taxon>PACMAD clade</taxon>
        <taxon>Panicoideae</taxon>
        <taxon>Panicodae</taxon>
        <taxon>Paniceae</taxon>
        <taxon>Melinidinae</taxon>
        <taxon>Urochloa</taxon>
    </lineage>
</organism>
<comment type="catalytic activity">
    <reaction evidence="1">
        <text>S-ubiquitinyl-[E2 ubiquitin-conjugating enzyme]-L-cysteine + [acceptor protein]-L-lysine = [E2 ubiquitin-conjugating enzyme]-L-cysteine + N(6)-ubiquitinyl-[acceptor protein]-L-lysine.</text>
        <dbReference type="EC" id="2.3.2.27"/>
    </reaction>
</comment>
<evidence type="ECO:0000256" key="1">
    <source>
        <dbReference type="ARBA" id="ARBA00000900"/>
    </source>
</evidence>